<keyword evidence="4 5" id="KW-0862">Zinc</keyword>
<dbReference type="InterPro" id="IPR045877">
    <property type="entry name" value="ZFP36-like"/>
</dbReference>
<dbReference type="Pfam" id="PF00642">
    <property type="entry name" value="zf-CCCH"/>
    <property type="match status" value="2"/>
</dbReference>
<comment type="function">
    <text evidence="6">Zinc-finger RNA-binding protein that destabilizes several cytoplasmic AU-rich element (ARE)-containing mRNA transcripts by promoting their poly(A) tail removal or deadenylation, and hence provide a mechanism for attenuating protein synthesis. Acts as a 3'-untranslated region (UTR) ARE mRNA-binding adapter protein to communicate signaling events to the mRNA decay machinery. Functions by recruiting the CCR4-NOT deadenylase complex and probably other components of the cytoplasmic RNA decay machinery to the bound ARE-containing mRNAs, and hence promotes ARE-mediated mRNA deadenylation and decay processes. Binds to 3'-UTR ARE of numerous mRNAs.</text>
</comment>
<evidence type="ECO:0000256" key="2">
    <source>
        <dbReference type="ARBA" id="ARBA00022737"/>
    </source>
</evidence>
<dbReference type="GO" id="GO:0035925">
    <property type="term" value="F:mRNA 3'-UTR AU-rich region binding"/>
    <property type="evidence" value="ECO:0007669"/>
    <property type="project" value="UniProtKB-UniRule"/>
</dbReference>
<dbReference type="KEGG" id="char:105909749"/>
<dbReference type="GO" id="GO:1900153">
    <property type="term" value="P:positive regulation of nuclear-transcribed mRNA catabolic process, deadenylation-dependent decay"/>
    <property type="evidence" value="ECO:0007669"/>
    <property type="project" value="UniProtKB-UniRule"/>
</dbReference>
<dbReference type="Gene3D" id="4.10.1000.10">
    <property type="entry name" value="Zinc finger, CCCH-type"/>
    <property type="match status" value="2"/>
</dbReference>
<dbReference type="InterPro" id="IPR036855">
    <property type="entry name" value="Znf_CCCH_sf"/>
</dbReference>
<feature type="zinc finger region" description="C3H1-type" evidence="5">
    <location>
        <begin position="149"/>
        <end position="177"/>
    </location>
</feature>
<keyword evidence="2 6" id="KW-0677">Repeat</keyword>
<dbReference type="SUPFAM" id="SSF90229">
    <property type="entry name" value="CCCH zinc finger"/>
    <property type="match status" value="2"/>
</dbReference>
<organism evidence="8 9">
    <name type="scientific">Clupea harengus</name>
    <name type="common">Atlantic herring</name>
    <dbReference type="NCBI Taxonomy" id="7950"/>
    <lineage>
        <taxon>Eukaryota</taxon>
        <taxon>Metazoa</taxon>
        <taxon>Chordata</taxon>
        <taxon>Craniata</taxon>
        <taxon>Vertebrata</taxon>
        <taxon>Euteleostomi</taxon>
        <taxon>Actinopterygii</taxon>
        <taxon>Neopterygii</taxon>
        <taxon>Teleostei</taxon>
        <taxon>Clupei</taxon>
        <taxon>Clupeiformes</taxon>
        <taxon>Clupeoidei</taxon>
        <taxon>Clupeidae</taxon>
        <taxon>Clupea</taxon>
    </lineage>
</organism>
<dbReference type="OrthoDB" id="410307at2759"/>
<gene>
    <name evidence="9" type="primary">zgc:114130</name>
</gene>
<dbReference type="InterPro" id="IPR000571">
    <property type="entry name" value="Znf_CCCH"/>
</dbReference>
<dbReference type="FunFam" id="4.10.1000.10:FF:000001">
    <property type="entry name" value="zinc finger CCCH domain-containing protein 15-like"/>
    <property type="match status" value="1"/>
</dbReference>
<name>A0A6P3WAY3_CLUHA</name>
<evidence type="ECO:0000256" key="5">
    <source>
        <dbReference type="PROSITE-ProRule" id="PRU00723"/>
    </source>
</evidence>
<dbReference type="PANTHER" id="PTHR12547:SF177">
    <property type="entry name" value="MRNA DECAY ACTIVATOR PROTEIN ZFP36"/>
    <property type="match status" value="1"/>
</dbReference>
<evidence type="ECO:0000256" key="4">
    <source>
        <dbReference type="ARBA" id="ARBA00022833"/>
    </source>
</evidence>
<reference evidence="9" key="1">
    <citation type="submission" date="2025-08" db="UniProtKB">
        <authorList>
            <consortium name="RefSeq"/>
        </authorList>
    </citation>
    <scope>IDENTIFICATION</scope>
</reference>
<protein>
    <recommendedName>
        <fullName evidence="6">mRNA decay activator protein ZFP36</fullName>
    </recommendedName>
    <alternativeName>
        <fullName evidence="6">Zinc finger protein 36</fullName>
    </alternativeName>
</protein>
<dbReference type="GO" id="GO:0005634">
    <property type="term" value="C:nucleus"/>
    <property type="evidence" value="ECO:0007669"/>
    <property type="project" value="UniProtKB-SubCell"/>
</dbReference>
<comment type="subunit">
    <text evidence="6">Associates with the cytoplasmic CCR4-NOT deadenylase complex to trigger ARE-containing mRNA deadenylation and decay processes.</text>
</comment>
<accession>A0A6P3WAY3</accession>
<evidence type="ECO:0000256" key="3">
    <source>
        <dbReference type="ARBA" id="ARBA00022771"/>
    </source>
</evidence>
<dbReference type="PANTHER" id="PTHR12547">
    <property type="entry name" value="CCCH ZINC FINGER/TIS11-RELATED"/>
    <property type="match status" value="1"/>
</dbReference>
<evidence type="ECO:0000313" key="9">
    <source>
        <dbReference type="RefSeq" id="XP_012693861.2"/>
    </source>
</evidence>
<dbReference type="SMART" id="SM00356">
    <property type="entry name" value="ZnF_C3H1"/>
    <property type="match status" value="2"/>
</dbReference>
<keyword evidence="3 5" id="KW-0863">Zinc-finger</keyword>
<dbReference type="AlphaFoldDB" id="A0A6P3WAY3"/>
<dbReference type="GO" id="GO:1990904">
    <property type="term" value="C:ribonucleoprotein complex"/>
    <property type="evidence" value="ECO:0007669"/>
    <property type="project" value="UniProtKB-KW"/>
</dbReference>
<dbReference type="FunFam" id="4.10.1000.10:FF:000002">
    <property type="entry name" value="Zinc finger protein 36, C3H1 type-like 1"/>
    <property type="match status" value="1"/>
</dbReference>
<dbReference type="GO" id="GO:0005737">
    <property type="term" value="C:cytoplasm"/>
    <property type="evidence" value="ECO:0007669"/>
    <property type="project" value="UniProtKB-SubCell"/>
</dbReference>
<keyword evidence="6" id="KW-0687">Ribonucleoprotein</keyword>
<keyword evidence="8" id="KW-1185">Reference proteome</keyword>
<dbReference type="GO" id="GO:0061158">
    <property type="term" value="P:3'-UTR-mediated mRNA destabilization"/>
    <property type="evidence" value="ECO:0007669"/>
    <property type="project" value="UniProtKB-UniRule"/>
</dbReference>
<keyword evidence="6" id="KW-0963">Cytoplasm</keyword>
<dbReference type="GeneID" id="105909749"/>
<feature type="domain" description="C3H1-type" evidence="7">
    <location>
        <begin position="187"/>
        <end position="215"/>
    </location>
</feature>
<feature type="domain" description="C3H1-type" evidence="7">
    <location>
        <begin position="149"/>
        <end position="177"/>
    </location>
</feature>
<feature type="zinc finger region" description="C3H1-type" evidence="5">
    <location>
        <begin position="187"/>
        <end position="215"/>
    </location>
</feature>
<dbReference type="RefSeq" id="XP_012693861.2">
    <property type="nucleotide sequence ID" value="XM_012838407.3"/>
</dbReference>
<keyword evidence="1 5" id="KW-0479">Metal-binding</keyword>
<dbReference type="PROSITE" id="PS50103">
    <property type="entry name" value="ZF_C3H1"/>
    <property type="match status" value="2"/>
</dbReference>
<evidence type="ECO:0000256" key="6">
    <source>
        <dbReference type="RuleBase" id="RU369014"/>
    </source>
</evidence>
<sequence>MPSYASNQFIDLDEVLCKQLLNLDLRESPKMSALPVSPVGHKNTRPPCSFSSSCLSDSTVNAARTSGHWVQPSDMPLPSNWNKMSFWAERSVSMVEGSTGSLGWASTESSSCKLPSASSCTSLPASASACTSPPSTPTASASTSPASTRYKTELCRTYAERGMCKYGSKCQFAHGLDELRDLNRHPKYKTEPCRTFHSVGFCPYGIRCHFVHNNEDDLAHNGSKPVLSSSCSISAGRVLSQRPPLLKHSFSFAGFPSNPPPSMDTTLPHTFLRAPSVSPPATTDLSELLSLAFPDVDMASASLMAAAAAVTAAALEAGRDPQSQFLPSPDSGCSSCSLASSTLPSPPHSLLEPAECCLQRSPTGGPGAVLVATSTAMGVRSLSHTSLSDHEGGCGSSASSLSGSDSCASGFDGVGRRLPIFSQLSVPDDGFCSEGSGTGFFL</sequence>
<dbReference type="Proteomes" id="UP000515152">
    <property type="component" value="Chromosome 9"/>
</dbReference>
<keyword evidence="6" id="KW-0539">Nucleus</keyword>
<dbReference type="GO" id="GO:0008270">
    <property type="term" value="F:zinc ion binding"/>
    <property type="evidence" value="ECO:0007669"/>
    <property type="project" value="UniProtKB-KW"/>
</dbReference>
<proteinExistence type="predicted"/>
<evidence type="ECO:0000313" key="8">
    <source>
        <dbReference type="Proteomes" id="UP000515152"/>
    </source>
</evidence>
<evidence type="ECO:0000259" key="7">
    <source>
        <dbReference type="PROSITE" id="PS50103"/>
    </source>
</evidence>
<evidence type="ECO:0000256" key="1">
    <source>
        <dbReference type="ARBA" id="ARBA00022723"/>
    </source>
</evidence>
<comment type="subcellular location">
    <subcellularLocation>
        <location evidence="6">Nucleus</location>
    </subcellularLocation>
    <subcellularLocation>
        <location evidence="6">Cytoplasm</location>
    </subcellularLocation>
</comment>